<gene>
    <name evidence="2" type="ORF">UFOPK3674_01539</name>
</gene>
<accession>A0A6J7J0K0</accession>
<dbReference type="AlphaFoldDB" id="A0A6J7J0K0"/>
<evidence type="ECO:0000256" key="1">
    <source>
        <dbReference type="SAM" id="MobiDB-lite"/>
    </source>
</evidence>
<dbReference type="EMBL" id="CAFBMX010000007">
    <property type="protein sequence ID" value="CAB4936873.1"/>
    <property type="molecule type" value="Genomic_DNA"/>
</dbReference>
<name>A0A6J7J0K0_9ZZZZ</name>
<evidence type="ECO:0000313" key="2">
    <source>
        <dbReference type="EMBL" id="CAB4936873.1"/>
    </source>
</evidence>
<feature type="region of interest" description="Disordered" evidence="1">
    <location>
        <begin position="44"/>
        <end position="68"/>
    </location>
</feature>
<protein>
    <submittedName>
        <fullName evidence="2">Unannotated protein</fullName>
    </submittedName>
</protein>
<sequence length="68" mass="7661">MNKPSPTQQKADDRRSEKLAEIEAQIRDGRLKVRRASRRELAALREASDRKAHQAPRSASAVAPPDDR</sequence>
<organism evidence="2">
    <name type="scientific">freshwater metagenome</name>
    <dbReference type="NCBI Taxonomy" id="449393"/>
    <lineage>
        <taxon>unclassified sequences</taxon>
        <taxon>metagenomes</taxon>
        <taxon>ecological metagenomes</taxon>
    </lineage>
</organism>
<reference evidence="2" key="1">
    <citation type="submission" date="2020-05" db="EMBL/GenBank/DDBJ databases">
        <authorList>
            <person name="Chiriac C."/>
            <person name="Salcher M."/>
            <person name="Ghai R."/>
            <person name="Kavagutti S V."/>
        </authorList>
    </citation>
    <scope>NUCLEOTIDE SEQUENCE</scope>
</reference>
<proteinExistence type="predicted"/>